<name>A0AA37SA91_9GAMM</name>
<dbReference type="Proteomes" id="UP001161389">
    <property type="component" value="Unassembled WGS sequence"/>
</dbReference>
<accession>A0AA37SA91</accession>
<organism evidence="1 2">
    <name type="scientific">Litoribrevibacter albus</name>
    <dbReference type="NCBI Taxonomy" id="1473156"/>
    <lineage>
        <taxon>Bacteria</taxon>
        <taxon>Pseudomonadati</taxon>
        <taxon>Pseudomonadota</taxon>
        <taxon>Gammaproteobacteria</taxon>
        <taxon>Oceanospirillales</taxon>
        <taxon>Oceanospirillaceae</taxon>
        <taxon>Litoribrevibacter</taxon>
    </lineage>
</organism>
<reference evidence="1" key="2">
    <citation type="submission" date="2023-01" db="EMBL/GenBank/DDBJ databases">
        <title>Draft genome sequence of Litoribrevibacter albus strain NBRC 110071.</title>
        <authorList>
            <person name="Sun Q."/>
            <person name="Mori K."/>
        </authorList>
    </citation>
    <scope>NUCLEOTIDE SEQUENCE</scope>
    <source>
        <strain evidence="1">NBRC 110071</strain>
    </source>
</reference>
<protein>
    <submittedName>
        <fullName evidence="1">Uncharacterized protein</fullName>
    </submittedName>
</protein>
<sequence>MKVSIMDRWCVVANIKKEIPCGDSGTETKVGLRKFKGGAKVYIVGAFYGTAESIIVIGQHRRTGKFVSCIIPVSTVENLRVKKVYKPQIIDFLQGDNPCGAHMTSTEEIARELAELIPKWSQQA</sequence>
<evidence type="ECO:0000313" key="1">
    <source>
        <dbReference type="EMBL" id="GLQ31366.1"/>
    </source>
</evidence>
<proteinExistence type="predicted"/>
<dbReference type="RefSeq" id="WP_284380956.1">
    <property type="nucleotide sequence ID" value="NZ_BSNM01000011.1"/>
</dbReference>
<evidence type="ECO:0000313" key="2">
    <source>
        <dbReference type="Proteomes" id="UP001161389"/>
    </source>
</evidence>
<gene>
    <name evidence="1" type="ORF">GCM10007876_18450</name>
</gene>
<dbReference type="AlphaFoldDB" id="A0AA37SA91"/>
<comment type="caution">
    <text evidence="1">The sequence shown here is derived from an EMBL/GenBank/DDBJ whole genome shotgun (WGS) entry which is preliminary data.</text>
</comment>
<keyword evidence="2" id="KW-1185">Reference proteome</keyword>
<dbReference type="EMBL" id="BSNM01000011">
    <property type="protein sequence ID" value="GLQ31366.1"/>
    <property type="molecule type" value="Genomic_DNA"/>
</dbReference>
<reference evidence="1" key="1">
    <citation type="journal article" date="2014" name="Int. J. Syst. Evol. Microbiol.">
        <title>Complete genome sequence of Corynebacterium casei LMG S-19264T (=DSM 44701T), isolated from a smear-ripened cheese.</title>
        <authorList>
            <consortium name="US DOE Joint Genome Institute (JGI-PGF)"/>
            <person name="Walter F."/>
            <person name="Albersmeier A."/>
            <person name="Kalinowski J."/>
            <person name="Ruckert C."/>
        </authorList>
    </citation>
    <scope>NUCLEOTIDE SEQUENCE</scope>
    <source>
        <strain evidence="1">NBRC 110071</strain>
    </source>
</reference>